<evidence type="ECO:0000313" key="2">
    <source>
        <dbReference type="Proteomes" id="UP001055072"/>
    </source>
</evidence>
<sequence length="55" mass="6302">MSQAVSLQRNPQTGRLDQQCLRVRPLLPSPFQKSRADIRADLARIKATTYPTDYE</sequence>
<dbReference type="EMBL" id="MU274974">
    <property type="protein sequence ID" value="KAI0083300.1"/>
    <property type="molecule type" value="Genomic_DNA"/>
</dbReference>
<accession>A0ACB8TMS5</accession>
<organism evidence="1 2">
    <name type="scientific">Irpex rosettiformis</name>
    <dbReference type="NCBI Taxonomy" id="378272"/>
    <lineage>
        <taxon>Eukaryota</taxon>
        <taxon>Fungi</taxon>
        <taxon>Dikarya</taxon>
        <taxon>Basidiomycota</taxon>
        <taxon>Agaricomycotina</taxon>
        <taxon>Agaricomycetes</taxon>
        <taxon>Polyporales</taxon>
        <taxon>Irpicaceae</taxon>
        <taxon>Irpex</taxon>
    </lineage>
</organism>
<comment type="caution">
    <text evidence="1">The sequence shown here is derived from an EMBL/GenBank/DDBJ whole genome shotgun (WGS) entry which is preliminary data.</text>
</comment>
<proteinExistence type="predicted"/>
<gene>
    <name evidence="1" type="ORF">BDY19DRAFT_979596</name>
</gene>
<protein>
    <submittedName>
        <fullName evidence="1">Uncharacterized protein</fullName>
    </submittedName>
</protein>
<name>A0ACB8TMS5_9APHY</name>
<reference evidence="1" key="1">
    <citation type="journal article" date="2021" name="Environ. Microbiol.">
        <title>Gene family expansions and transcriptome signatures uncover fungal adaptations to wood decay.</title>
        <authorList>
            <person name="Hage H."/>
            <person name="Miyauchi S."/>
            <person name="Viragh M."/>
            <person name="Drula E."/>
            <person name="Min B."/>
            <person name="Chaduli D."/>
            <person name="Navarro D."/>
            <person name="Favel A."/>
            <person name="Norest M."/>
            <person name="Lesage-Meessen L."/>
            <person name="Balint B."/>
            <person name="Merenyi Z."/>
            <person name="de Eugenio L."/>
            <person name="Morin E."/>
            <person name="Martinez A.T."/>
            <person name="Baldrian P."/>
            <person name="Stursova M."/>
            <person name="Martinez M.J."/>
            <person name="Novotny C."/>
            <person name="Magnuson J.K."/>
            <person name="Spatafora J.W."/>
            <person name="Maurice S."/>
            <person name="Pangilinan J."/>
            <person name="Andreopoulos W."/>
            <person name="LaButti K."/>
            <person name="Hundley H."/>
            <person name="Na H."/>
            <person name="Kuo A."/>
            <person name="Barry K."/>
            <person name="Lipzen A."/>
            <person name="Henrissat B."/>
            <person name="Riley R."/>
            <person name="Ahrendt S."/>
            <person name="Nagy L.G."/>
            <person name="Grigoriev I.V."/>
            <person name="Martin F."/>
            <person name="Rosso M.N."/>
        </authorList>
    </citation>
    <scope>NUCLEOTIDE SEQUENCE</scope>
    <source>
        <strain evidence="1">CBS 384.51</strain>
    </source>
</reference>
<keyword evidence="2" id="KW-1185">Reference proteome</keyword>
<dbReference type="Proteomes" id="UP001055072">
    <property type="component" value="Unassembled WGS sequence"/>
</dbReference>
<evidence type="ECO:0000313" key="1">
    <source>
        <dbReference type="EMBL" id="KAI0083300.1"/>
    </source>
</evidence>